<evidence type="ECO:0000256" key="1">
    <source>
        <dbReference type="ARBA" id="ARBA00006750"/>
    </source>
</evidence>
<dbReference type="STRING" id="158441.A0A226E1C1"/>
<feature type="domain" description="CBS" evidence="7">
    <location>
        <begin position="246"/>
        <end position="308"/>
    </location>
</feature>
<dbReference type="Gene3D" id="3.10.580.10">
    <property type="entry name" value="CBS-domain"/>
    <property type="match status" value="2"/>
</dbReference>
<sequence>MSPVVYNNSVEGRQRQNRNNYRRMALSRSSVTNMGRFLSLDSSASSFGRRRDHIEYYGVINRFTSRSPISEEDENEILVKFFKFHKCYDLIPTSAKLVVFDTQLLVKKAFFALVYNGVRAAPLWDSSGREFVGMLTITDFIRVLHAMYHDSAGKMSELEEHRVETWRSRFLQDKHPLIFIDPDASLYDAICSLVNNRIHRLPVIDAQTGNVLHILTHKRILKFLFLYIREIPIPTFMNKPLREVKIGTFEGVETAREDTPIIQALQKFLEKRVSALPIVDDDNKLIDIYARFDVINLAAEKTYNNLDITLKQANEHRNEWFEGVHKCNMDETLFAIMEKIMKAEVHRLVVVDEQDKVIGIISLSDILQYLVMRPELKEVTMADIEAVMSPQTPDETSQQQSLSTSADGNSPVGGKRSGTPEVIQPFQHKFEVMKLDEEELLHPNHTDNSIEKDVRENHTIIEEEDERDSKT</sequence>
<keyword evidence="9" id="KW-1185">Reference proteome</keyword>
<keyword evidence="3 5" id="KW-0129">CBS domain</keyword>
<feature type="region of interest" description="Disordered" evidence="6">
    <location>
        <begin position="389"/>
        <end position="423"/>
    </location>
</feature>
<proteinExistence type="inferred from homology"/>
<feature type="compositionally biased region" description="Polar residues" evidence="6">
    <location>
        <begin position="389"/>
        <end position="408"/>
    </location>
</feature>
<evidence type="ECO:0000256" key="2">
    <source>
        <dbReference type="ARBA" id="ARBA00022737"/>
    </source>
</evidence>
<feature type="domain" description="CBS" evidence="7">
    <location>
        <begin position="317"/>
        <end position="378"/>
    </location>
</feature>
<dbReference type="GO" id="GO:0019887">
    <property type="term" value="F:protein kinase regulator activity"/>
    <property type="evidence" value="ECO:0007669"/>
    <property type="project" value="TreeGrafter"/>
</dbReference>
<dbReference type="PANTHER" id="PTHR13780:SF35">
    <property type="entry name" value="LD22662P"/>
    <property type="match status" value="1"/>
</dbReference>
<dbReference type="Pfam" id="PF00571">
    <property type="entry name" value="CBS"/>
    <property type="match status" value="4"/>
</dbReference>
<evidence type="ECO:0000256" key="3">
    <source>
        <dbReference type="ARBA" id="ARBA00023122"/>
    </source>
</evidence>
<feature type="domain" description="CBS" evidence="7">
    <location>
        <begin position="92"/>
        <end position="151"/>
    </location>
</feature>
<dbReference type="OrthoDB" id="449052at2759"/>
<dbReference type="InterPro" id="IPR000644">
    <property type="entry name" value="CBS_dom"/>
</dbReference>
<comment type="similarity">
    <text evidence="1">Belongs to the 5'-AMP-activated protein kinase gamma subunit family.</text>
</comment>
<comment type="caution">
    <text evidence="8">The sequence shown here is derived from an EMBL/GenBank/DDBJ whole genome shotgun (WGS) entry which is preliminary data.</text>
</comment>
<evidence type="ECO:0000259" key="7">
    <source>
        <dbReference type="PROSITE" id="PS51371"/>
    </source>
</evidence>
<comment type="subunit">
    <text evidence="4">AMPK is a heterotrimer of an alpha catalytic subunit (PRKAA1 or PRKAA2), a beta (PRKAB1 or PRKAB2) and a gamma non-catalytic subunits (PRKAG1, PRKAG2 or PRKAG3). Interacts with FNIP1 and FNIP2.</text>
</comment>
<dbReference type="GO" id="GO:0016301">
    <property type="term" value="F:kinase activity"/>
    <property type="evidence" value="ECO:0007669"/>
    <property type="project" value="UniProtKB-KW"/>
</dbReference>
<dbReference type="SUPFAM" id="SSF54631">
    <property type="entry name" value="CBS-domain pair"/>
    <property type="match status" value="2"/>
</dbReference>
<feature type="domain" description="CBS" evidence="7">
    <location>
        <begin position="172"/>
        <end position="233"/>
    </location>
</feature>
<dbReference type="AlphaFoldDB" id="A0A226E1C1"/>
<evidence type="ECO:0000256" key="4">
    <source>
        <dbReference type="ARBA" id="ARBA00025878"/>
    </source>
</evidence>
<dbReference type="OMA" id="XVQIYEL"/>
<protein>
    <submittedName>
        <fullName evidence="8">5'-AMP-activated protein kinase subunit gamma-1</fullName>
    </submittedName>
</protein>
<keyword evidence="2" id="KW-0677">Repeat</keyword>
<dbReference type="GO" id="GO:0005634">
    <property type="term" value="C:nucleus"/>
    <property type="evidence" value="ECO:0007669"/>
    <property type="project" value="TreeGrafter"/>
</dbReference>
<feature type="region of interest" description="Disordered" evidence="6">
    <location>
        <begin position="437"/>
        <end position="471"/>
    </location>
</feature>
<evidence type="ECO:0000256" key="6">
    <source>
        <dbReference type="SAM" id="MobiDB-lite"/>
    </source>
</evidence>
<dbReference type="InterPro" id="IPR050511">
    <property type="entry name" value="AMPK_gamma/SDS23_families"/>
</dbReference>
<dbReference type="PANTHER" id="PTHR13780">
    <property type="entry name" value="AMP-ACTIVATED PROTEIN KINASE, GAMMA REGULATORY SUBUNIT"/>
    <property type="match status" value="1"/>
</dbReference>
<gene>
    <name evidence="8" type="ORF">Fcan01_13623</name>
</gene>
<dbReference type="PROSITE" id="PS51371">
    <property type="entry name" value="CBS"/>
    <property type="match status" value="4"/>
</dbReference>
<evidence type="ECO:0000256" key="5">
    <source>
        <dbReference type="PROSITE-ProRule" id="PRU00703"/>
    </source>
</evidence>
<dbReference type="InterPro" id="IPR046342">
    <property type="entry name" value="CBS_dom_sf"/>
</dbReference>
<dbReference type="Proteomes" id="UP000198287">
    <property type="component" value="Unassembled WGS sequence"/>
</dbReference>
<organism evidence="8 9">
    <name type="scientific">Folsomia candida</name>
    <name type="common">Springtail</name>
    <dbReference type="NCBI Taxonomy" id="158441"/>
    <lineage>
        <taxon>Eukaryota</taxon>
        <taxon>Metazoa</taxon>
        <taxon>Ecdysozoa</taxon>
        <taxon>Arthropoda</taxon>
        <taxon>Hexapoda</taxon>
        <taxon>Collembola</taxon>
        <taxon>Entomobryomorpha</taxon>
        <taxon>Isotomoidea</taxon>
        <taxon>Isotomidae</taxon>
        <taxon>Proisotominae</taxon>
        <taxon>Folsomia</taxon>
    </lineage>
</organism>
<dbReference type="SMART" id="SM00116">
    <property type="entry name" value="CBS"/>
    <property type="match status" value="4"/>
</dbReference>
<reference evidence="8 9" key="1">
    <citation type="submission" date="2015-12" db="EMBL/GenBank/DDBJ databases">
        <title>The genome of Folsomia candida.</title>
        <authorList>
            <person name="Faddeeva A."/>
            <person name="Derks M.F."/>
            <person name="Anvar Y."/>
            <person name="Smit S."/>
            <person name="Van Straalen N."/>
            <person name="Roelofs D."/>
        </authorList>
    </citation>
    <scope>NUCLEOTIDE SEQUENCE [LARGE SCALE GENOMIC DNA]</scope>
    <source>
        <strain evidence="8 9">VU population</strain>
        <tissue evidence="8">Whole body</tissue>
    </source>
</reference>
<dbReference type="EMBL" id="LNIX01000007">
    <property type="protein sequence ID" value="OXA51535.1"/>
    <property type="molecule type" value="Genomic_DNA"/>
</dbReference>
<dbReference type="GO" id="GO:0019901">
    <property type="term" value="F:protein kinase binding"/>
    <property type="evidence" value="ECO:0007669"/>
    <property type="project" value="TreeGrafter"/>
</dbReference>
<dbReference type="GO" id="GO:0031588">
    <property type="term" value="C:nucleotide-activated protein kinase complex"/>
    <property type="evidence" value="ECO:0007669"/>
    <property type="project" value="TreeGrafter"/>
</dbReference>
<accession>A0A226E1C1</accession>
<evidence type="ECO:0000313" key="9">
    <source>
        <dbReference type="Proteomes" id="UP000198287"/>
    </source>
</evidence>
<dbReference type="CDD" id="cd04641">
    <property type="entry name" value="CBS_euAMPK_gamma-like_repeat2"/>
    <property type="match status" value="1"/>
</dbReference>
<name>A0A226E1C1_FOLCA</name>
<keyword evidence="8" id="KW-0808">Transferase</keyword>
<dbReference type="GO" id="GO:0005737">
    <property type="term" value="C:cytoplasm"/>
    <property type="evidence" value="ECO:0007669"/>
    <property type="project" value="TreeGrafter"/>
</dbReference>
<dbReference type="CDD" id="cd04618">
    <property type="entry name" value="CBS_euAMPK_gamma-like_repeat1"/>
    <property type="match status" value="1"/>
</dbReference>
<keyword evidence="8" id="KW-0418">Kinase</keyword>
<evidence type="ECO:0000313" key="8">
    <source>
        <dbReference type="EMBL" id="OXA51535.1"/>
    </source>
</evidence>
<dbReference type="GO" id="GO:0016208">
    <property type="term" value="F:AMP binding"/>
    <property type="evidence" value="ECO:0007669"/>
    <property type="project" value="TreeGrafter"/>
</dbReference>